<comment type="caution">
    <text evidence="9">The sequence shown here is derived from an EMBL/GenBank/DDBJ whole genome shotgun (WGS) entry which is preliminary data.</text>
</comment>
<comment type="similarity">
    <text evidence="2 8">Belongs to the pantothenate synthetase family.</text>
</comment>
<feature type="binding site" evidence="8">
    <location>
        <position position="61"/>
    </location>
    <ligand>
        <name>beta-alanine</name>
        <dbReference type="ChEBI" id="CHEBI:57966"/>
    </ligand>
</feature>
<dbReference type="FunFam" id="3.30.1300.10:FF:000001">
    <property type="entry name" value="Pantothenate synthetase"/>
    <property type="match status" value="1"/>
</dbReference>
<proteinExistence type="inferred from homology"/>
<evidence type="ECO:0000256" key="1">
    <source>
        <dbReference type="ARBA" id="ARBA00004990"/>
    </source>
</evidence>
<keyword evidence="10" id="KW-1185">Reference proteome</keyword>
<dbReference type="NCBIfam" id="TIGR00125">
    <property type="entry name" value="cyt_tran_rel"/>
    <property type="match status" value="1"/>
</dbReference>
<dbReference type="GO" id="GO:0005829">
    <property type="term" value="C:cytosol"/>
    <property type="evidence" value="ECO:0007669"/>
    <property type="project" value="TreeGrafter"/>
</dbReference>
<dbReference type="PANTHER" id="PTHR21299:SF1">
    <property type="entry name" value="PANTOATE--BETA-ALANINE LIGASE"/>
    <property type="match status" value="1"/>
</dbReference>
<feature type="binding site" evidence="8">
    <location>
        <begin position="148"/>
        <end position="151"/>
    </location>
    <ligand>
        <name>ATP</name>
        <dbReference type="ChEBI" id="CHEBI:30616"/>
    </ligand>
</feature>
<dbReference type="EMBL" id="JAJGNA010000032">
    <property type="protein sequence ID" value="MCC4310235.1"/>
    <property type="molecule type" value="Genomic_DNA"/>
</dbReference>
<keyword evidence="8" id="KW-0963">Cytoplasm</keyword>
<evidence type="ECO:0000256" key="5">
    <source>
        <dbReference type="ARBA" id="ARBA00022741"/>
    </source>
</evidence>
<evidence type="ECO:0000256" key="2">
    <source>
        <dbReference type="ARBA" id="ARBA00009256"/>
    </source>
</evidence>
<accession>A0A9Q3UPW7</accession>
<dbReference type="Pfam" id="PF02569">
    <property type="entry name" value="Pantoate_ligase"/>
    <property type="match status" value="1"/>
</dbReference>
<comment type="function">
    <text evidence="8">Catalyzes the condensation of pantoate with beta-alanine in an ATP-dependent reaction via a pantoyl-adenylate intermediate.</text>
</comment>
<dbReference type="GO" id="GO:0005524">
    <property type="term" value="F:ATP binding"/>
    <property type="evidence" value="ECO:0007669"/>
    <property type="project" value="UniProtKB-KW"/>
</dbReference>
<dbReference type="Gene3D" id="3.30.1300.10">
    <property type="entry name" value="Pantoate-beta-alanine ligase, C-terminal domain"/>
    <property type="match status" value="1"/>
</dbReference>
<keyword evidence="5 8" id="KW-0547">Nucleotide-binding</keyword>
<gene>
    <name evidence="8 9" type="primary">panC</name>
    <name evidence="9" type="ORF">LL252_16820</name>
</gene>
<feature type="binding site" evidence="8">
    <location>
        <position position="61"/>
    </location>
    <ligand>
        <name>(R)-pantoate</name>
        <dbReference type="ChEBI" id="CHEBI:15980"/>
    </ligand>
</feature>
<feature type="binding site" evidence="8">
    <location>
        <position position="177"/>
    </location>
    <ligand>
        <name>ATP</name>
        <dbReference type="ChEBI" id="CHEBI:30616"/>
    </ligand>
</feature>
<dbReference type="EC" id="6.3.2.1" evidence="8"/>
<dbReference type="Gene3D" id="3.40.50.620">
    <property type="entry name" value="HUPs"/>
    <property type="match status" value="1"/>
</dbReference>
<feature type="active site" description="Proton donor" evidence="8">
    <location>
        <position position="37"/>
    </location>
</feature>
<dbReference type="FunFam" id="3.40.50.620:FF:000013">
    <property type="entry name" value="Pantothenate synthetase"/>
    <property type="match status" value="1"/>
</dbReference>
<dbReference type="GO" id="GO:0004592">
    <property type="term" value="F:pantoate-beta-alanine ligase activity"/>
    <property type="evidence" value="ECO:0007669"/>
    <property type="project" value="UniProtKB-UniRule"/>
</dbReference>
<dbReference type="InterPro" id="IPR004821">
    <property type="entry name" value="Cyt_trans-like"/>
</dbReference>
<comment type="subcellular location">
    <subcellularLocation>
        <location evidence="8">Cytoplasm</location>
    </subcellularLocation>
</comment>
<dbReference type="PANTHER" id="PTHR21299">
    <property type="entry name" value="CYTIDYLATE KINASE/PANTOATE-BETA-ALANINE LIGASE"/>
    <property type="match status" value="1"/>
</dbReference>
<name>A0A9Q3UPW7_9GAMM</name>
<feature type="binding site" evidence="8">
    <location>
        <position position="154"/>
    </location>
    <ligand>
        <name>(R)-pantoate</name>
        <dbReference type="ChEBI" id="CHEBI:15980"/>
    </ligand>
</feature>
<dbReference type="InterPro" id="IPR042176">
    <property type="entry name" value="Pantoate_ligase_C"/>
</dbReference>
<dbReference type="InterPro" id="IPR014729">
    <property type="entry name" value="Rossmann-like_a/b/a_fold"/>
</dbReference>
<keyword evidence="3 8" id="KW-0436">Ligase</keyword>
<dbReference type="Proteomes" id="UP001108027">
    <property type="component" value="Unassembled WGS sequence"/>
</dbReference>
<protein>
    <recommendedName>
        <fullName evidence="8">Pantothenate synthetase</fullName>
        <shortName evidence="8">PS</shortName>
        <ecNumber evidence="8">6.3.2.1</ecNumber>
    </recommendedName>
    <alternativeName>
        <fullName evidence="8">Pantoate--beta-alanine ligase</fullName>
    </alternativeName>
    <alternativeName>
        <fullName evidence="8">Pantoate-activating enzyme</fullName>
    </alternativeName>
</protein>
<evidence type="ECO:0000256" key="7">
    <source>
        <dbReference type="ARBA" id="ARBA00048258"/>
    </source>
</evidence>
<evidence type="ECO:0000313" key="10">
    <source>
        <dbReference type="Proteomes" id="UP001108027"/>
    </source>
</evidence>
<feature type="binding site" evidence="8">
    <location>
        <begin position="30"/>
        <end position="37"/>
    </location>
    <ligand>
        <name>ATP</name>
        <dbReference type="ChEBI" id="CHEBI:30616"/>
    </ligand>
</feature>
<dbReference type="CDD" id="cd00560">
    <property type="entry name" value="PanC"/>
    <property type="match status" value="1"/>
</dbReference>
<dbReference type="InterPro" id="IPR003721">
    <property type="entry name" value="Pantoate_ligase"/>
</dbReference>
<dbReference type="HAMAP" id="MF_00158">
    <property type="entry name" value="PanC"/>
    <property type="match status" value="1"/>
</dbReference>
<evidence type="ECO:0000313" key="9">
    <source>
        <dbReference type="EMBL" id="MCC4310235.1"/>
    </source>
</evidence>
<comment type="subunit">
    <text evidence="8">Homodimer.</text>
</comment>
<dbReference type="RefSeq" id="WP_228234874.1">
    <property type="nucleotide sequence ID" value="NZ_ARXL01000020.1"/>
</dbReference>
<evidence type="ECO:0000256" key="4">
    <source>
        <dbReference type="ARBA" id="ARBA00022655"/>
    </source>
</evidence>
<comment type="pathway">
    <text evidence="1 8">Cofactor biosynthesis; (R)-pantothenate biosynthesis; (R)-pantothenate from (R)-pantoate and beta-alanine: step 1/1.</text>
</comment>
<reference evidence="9" key="1">
    <citation type="submission" date="2021-10" db="EMBL/GenBank/DDBJ databases">
        <title>The diversity and Nitrogen Metabolism of Culturable Nitrate-Utilizing Bacteria Within the Oxygen Minimum Zone of the Changjiang (Yangtze River)Estuary.</title>
        <authorList>
            <person name="Zhang D."/>
            <person name="Zheng J."/>
            <person name="Liu S."/>
            <person name="He W."/>
        </authorList>
    </citation>
    <scope>NUCLEOTIDE SEQUENCE</scope>
    <source>
        <strain evidence="9">FXH-223</strain>
    </source>
</reference>
<keyword evidence="6 8" id="KW-0067">ATP-binding</keyword>
<dbReference type="AlphaFoldDB" id="A0A9Q3UPW7"/>
<evidence type="ECO:0000256" key="6">
    <source>
        <dbReference type="ARBA" id="ARBA00022840"/>
    </source>
</evidence>
<evidence type="ECO:0000256" key="8">
    <source>
        <dbReference type="HAMAP-Rule" id="MF_00158"/>
    </source>
</evidence>
<comment type="catalytic activity">
    <reaction evidence="7 8">
        <text>(R)-pantoate + beta-alanine + ATP = (R)-pantothenate + AMP + diphosphate + H(+)</text>
        <dbReference type="Rhea" id="RHEA:10912"/>
        <dbReference type="ChEBI" id="CHEBI:15378"/>
        <dbReference type="ChEBI" id="CHEBI:15980"/>
        <dbReference type="ChEBI" id="CHEBI:29032"/>
        <dbReference type="ChEBI" id="CHEBI:30616"/>
        <dbReference type="ChEBI" id="CHEBI:33019"/>
        <dbReference type="ChEBI" id="CHEBI:57966"/>
        <dbReference type="ChEBI" id="CHEBI:456215"/>
        <dbReference type="EC" id="6.3.2.1"/>
    </reaction>
</comment>
<dbReference type="SUPFAM" id="SSF52374">
    <property type="entry name" value="Nucleotidylyl transferase"/>
    <property type="match status" value="1"/>
</dbReference>
<dbReference type="NCBIfam" id="TIGR00018">
    <property type="entry name" value="panC"/>
    <property type="match status" value="1"/>
</dbReference>
<sequence>MDILHSVAKVRARVAQWRRDGRTVGLVPTMGNLHDGHLSLVQAARQECDAVVVSVFVNPTQFGPGEDFDAYPRTLDADAARLRDANVEVLFAPSVEEMYPLGANRSWVEVDDLGDYLCGADRPGHFRGVTTVVSKLFHIVQPDVAVFGEKDFQQLAILRRMTEELLFPIRIVGAPTAREADGLAMSSRNGYLTEQERALAPRLQHHLRQARQALEDGERDFRALEARTAEALGKDGFGVDYVTVANARTLVPAAPGDRELVIAAAARLGKPRLIDNLTLTLPAS</sequence>
<keyword evidence="4 8" id="KW-0566">Pantothenate biosynthesis</keyword>
<feature type="binding site" evidence="8">
    <location>
        <begin position="185"/>
        <end position="188"/>
    </location>
    <ligand>
        <name>ATP</name>
        <dbReference type="ChEBI" id="CHEBI:30616"/>
    </ligand>
</feature>
<dbReference type="GO" id="GO:0015940">
    <property type="term" value="P:pantothenate biosynthetic process"/>
    <property type="evidence" value="ECO:0007669"/>
    <property type="project" value="UniProtKB-UniRule"/>
</dbReference>
<comment type="miscellaneous">
    <text evidence="8">The reaction proceeds by a bi uni uni bi ping pong mechanism.</text>
</comment>
<organism evidence="9 10">
    <name type="scientific">Alloalcanivorax marinus</name>
    <dbReference type="NCBI Taxonomy" id="1177169"/>
    <lineage>
        <taxon>Bacteria</taxon>
        <taxon>Pseudomonadati</taxon>
        <taxon>Pseudomonadota</taxon>
        <taxon>Gammaproteobacteria</taxon>
        <taxon>Oceanospirillales</taxon>
        <taxon>Alcanivoracaceae</taxon>
        <taxon>Alloalcanivorax</taxon>
    </lineage>
</organism>
<evidence type="ECO:0000256" key="3">
    <source>
        <dbReference type="ARBA" id="ARBA00022598"/>
    </source>
</evidence>